<evidence type="ECO:0000313" key="3">
    <source>
        <dbReference type="Proteomes" id="UP000008066"/>
    </source>
</evidence>
<feature type="region of interest" description="Disordered" evidence="1">
    <location>
        <begin position="1"/>
        <end position="24"/>
    </location>
</feature>
<proteinExistence type="predicted"/>
<dbReference type="RefSeq" id="XP_006692841.1">
    <property type="nucleotide sequence ID" value="XM_006692778.1"/>
</dbReference>
<dbReference type="Proteomes" id="UP000008066">
    <property type="component" value="Unassembled WGS sequence"/>
</dbReference>
<protein>
    <submittedName>
        <fullName evidence="2">Uncharacterized protein</fullName>
    </submittedName>
</protein>
<accession>G0S520</accession>
<reference evidence="2 3" key="1">
    <citation type="journal article" date="2011" name="Cell">
        <title>Insight into structure and assembly of the nuclear pore complex by utilizing the genome of a eukaryotic thermophile.</title>
        <authorList>
            <person name="Amlacher S."/>
            <person name="Sarges P."/>
            <person name="Flemming D."/>
            <person name="van Noort V."/>
            <person name="Kunze R."/>
            <person name="Devos D.P."/>
            <person name="Arumugam M."/>
            <person name="Bork P."/>
            <person name="Hurt E."/>
        </authorList>
    </citation>
    <scope>NUCLEOTIDE SEQUENCE [LARGE SCALE GENOMIC DNA]</scope>
    <source>
        <strain evidence="3">DSM 1495 / CBS 144.50 / IMI 039719</strain>
    </source>
</reference>
<dbReference type="OrthoDB" id="5385910at2759"/>
<name>G0S520_CHATD</name>
<dbReference type="GeneID" id="18256416"/>
<feature type="compositionally biased region" description="Pro residues" evidence="1">
    <location>
        <begin position="1"/>
        <end position="10"/>
    </location>
</feature>
<dbReference type="AlphaFoldDB" id="G0S520"/>
<organism evidence="3">
    <name type="scientific">Chaetomium thermophilum (strain DSM 1495 / CBS 144.50 / IMI 039719)</name>
    <name type="common">Thermochaetoides thermophila</name>
    <dbReference type="NCBI Taxonomy" id="759272"/>
    <lineage>
        <taxon>Eukaryota</taxon>
        <taxon>Fungi</taxon>
        <taxon>Dikarya</taxon>
        <taxon>Ascomycota</taxon>
        <taxon>Pezizomycotina</taxon>
        <taxon>Sordariomycetes</taxon>
        <taxon>Sordariomycetidae</taxon>
        <taxon>Sordariales</taxon>
        <taxon>Chaetomiaceae</taxon>
        <taxon>Thermochaetoides</taxon>
    </lineage>
</organism>
<keyword evidence="3" id="KW-1185">Reference proteome</keyword>
<sequence>MVSAPGPGPRSAPLTTGSSYGDGLRIPEECHYPINTTAPQNASGYYSNYRPAQYQPFQEDERLDDEEGVLDSVIKFTKVLGEKLSEAESEVWRRINGDN</sequence>
<evidence type="ECO:0000256" key="1">
    <source>
        <dbReference type="SAM" id="MobiDB-lite"/>
    </source>
</evidence>
<dbReference type="eggNOG" id="ENOG502QQEE">
    <property type="taxonomic scope" value="Eukaryota"/>
</dbReference>
<evidence type="ECO:0000313" key="2">
    <source>
        <dbReference type="EMBL" id="EGS20545.1"/>
    </source>
</evidence>
<dbReference type="EMBL" id="GL988041">
    <property type="protein sequence ID" value="EGS20545.1"/>
    <property type="molecule type" value="Genomic_DNA"/>
</dbReference>
<dbReference type="KEGG" id="cthr:CTHT_0023780"/>
<gene>
    <name evidence="2" type="ORF">CTHT_0023780</name>
</gene>
<dbReference type="HOGENOM" id="CLU_2320115_0_0_1"/>